<dbReference type="EMBL" id="JACVVK020000201">
    <property type="protein sequence ID" value="KAK7484976.1"/>
    <property type="molecule type" value="Genomic_DNA"/>
</dbReference>
<organism evidence="1 2">
    <name type="scientific">Batillaria attramentaria</name>
    <dbReference type="NCBI Taxonomy" id="370345"/>
    <lineage>
        <taxon>Eukaryota</taxon>
        <taxon>Metazoa</taxon>
        <taxon>Spiralia</taxon>
        <taxon>Lophotrochozoa</taxon>
        <taxon>Mollusca</taxon>
        <taxon>Gastropoda</taxon>
        <taxon>Caenogastropoda</taxon>
        <taxon>Sorbeoconcha</taxon>
        <taxon>Cerithioidea</taxon>
        <taxon>Batillariidae</taxon>
        <taxon>Batillaria</taxon>
    </lineage>
</organism>
<protein>
    <submittedName>
        <fullName evidence="1">Uncharacterized protein</fullName>
    </submittedName>
</protein>
<proteinExistence type="predicted"/>
<evidence type="ECO:0000313" key="2">
    <source>
        <dbReference type="Proteomes" id="UP001519460"/>
    </source>
</evidence>
<dbReference type="Proteomes" id="UP001519460">
    <property type="component" value="Unassembled WGS sequence"/>
</dbReference>
<name>A0ABD0KCT6_9CAEN</name>
<evidence type="ECO:0000313" key="1">
    <source>
        <dbReference type="EMBL" id="KAK7484976.1"/>
    </source>
</evidence>
<accession>A0ABD0KCT6</accession>
<sequence length="173" mass="19145">MCVSASTISLDACTIHLKGADHIWESAEGYFKEPVLKIAVNIGRNSQRPPKIATGWSDTGCVYCTRQRALSLEHRPNCRFLPFNKPQTHRRTRLNFGIISVAKPQSTASSSLKARSDDNAHLADVANQGTGGEEQLMEEPVLETPEVKSMDHVEMTLVSFFFLPGCVNERENG</sequence>
<keyword evidence="2" id="KW-1185">Reference proteome</keyword>
<reference evidence="1 2" key="1">
    <citation type="journal article" date="2023" name="Sci. Data">
        <title>Genome assembly of the Korean intertidal mud-creeper Batillaria attramentaria.</title>
        <authorList>
            <person name="Patra A.K."/>
            <person name="Ho P.T."/>
            <person name="Jun S."/>
            <person name="Lee S.J."/>
            <person name="Kim Y."/>
            <person name="Won Y.J."/>
        </authorList>
    </citation>
    <scope>NUCLEOTIDE SEQUENCE [LARGE SCALE GENOMIC DNA]</scope>
    <source>
        <strain evidence="1">Wonlab-2016</strain>
    </source>
</reference>
<gene>
    <name evidence="1" type="ORF">BaRGS_00023754</name>
</gene>
<dbReference type="AlphaFoldDB" id="A0ABD0KCT6"/>
<comment type="caution">
    <text evidence="1">The sequence shown here is derived from an EMBL/GenBank/DDBJ whole genome shotgun (WGS) entry which is preliminary data.</text>
</comment>